<dbReference type="PANTHER" id="PTHR30582">
    <property type="entry name" value="L,D-TRANSPEPTIDASE"/>
    <property type="match status" value="1"/>
</dbReference>
<dbReference type="Pfam" id="PF03734">
    <property type="entry name" value="YkuD"/>
    <property type="match status" value="1"/>
</dbReference>
<dbReference type="InterPro" id="IPR050979">
    <property type="entry name" value="LD-transpeptidase"/>
</dbReference>
<keyword evidence="5" id="KW-0012">Acyltransferase</keyword>
<dbReference type="PROSITE" id="PS52029">
    <property type="entry name" value="LD_TPASE"/>
    <property type="match status" value="1"/>
</dbReference>
<evidence type="ECO:0000313" key="9">
    <source>
        <dbReference type="EMBL" id="MBM7506796.1"/>
    </source>
</evidence>
<keyword evidence="2" id="KW-0808">Transferase</keyword>
<feature type="active site" description="Nucleophile" evidence="7">
    <location>
        <position position="230"/>
    </location>
</feature>
<reference evidence="9 10" key="1">
    <citation type="submission" date="2021-01" db="EMBL/GenBank/DDBJ databases">
        <title>Sequencing the genomes of 1000 actinobacteria strains.</title>
        <authorList>
            <person name="Klenk H.-P."/>
        </authorList>
    </citation>
    <scope>NUCLEOTIDE SEQUENCE [LARGE SCALE GENOMIC DNA]</scope>
    <source>
        <strain evidence="9 10">DSM 18239</strain>
    </source>
</reference>
<dbReference type="Proteomes" id="UP000732378">
    <property type="component" value="Unassembled WGS sequence"/>
</dbReference>
<name>A0ABS2M6J1_9ACTN</name>
<evidence type="ECO:0000256" key="6">
    <source>
        <dbReference type="ARBA" id="ARBA00023316"/>
    </source>
</evidence>
<evidence type="ECO:0000256" key="3">
    <source>
        <dbReference type="ARBA" id="ARBA00022960"/>
    </source>
</evidence>
<keyword evidence="10" id="KW-1185">Reference proteome</keyword>
<dbReference type="InterPro" id="IPR038063">
    <property type="entry name" value="Transpep_catalytic_dom"/>
</dbReference>
<keyword evidence="6 7" id="KW-0961">Cell wall biogenesis/degradation</keyword>
<feature type="active site" description="Proton donor/acceptor" evidence="7">
    <location>
        <position position="212"/>
    </location>
</feature>
<evidence type="ECO:0000256" key="4">
    <source>
        <dbReference type="ARBA" id="ARBA00022984"/>
    </source>
</evidence>
<evidence type="ECO:0000313" key="10">
    <source>
        <dbReference type="Proteomes" id="UP000732378"/>
    </source>
</evidence>
<evidence type="ECO:0000259" key="8">
    <source>
        <dbReference type="PROSITE" id="PS52029"/>
    </source>
</evidence>
<evidence type="ECO:0000256" key="2">
    <source>
        <dbReference type="ARBA" id="ARBA00022679"/>
    </source>
</evidence>
<keyword evidence="4 7" id="KW-0573">Peptidoglycan synthesis</keyword>
<sequence length="283" mass="30870">MRARVRGADGPVVRERRFRTADLSLSQQTYASVAPLAGETVGVGMPVVVQFDLPVTDRAAMEPEMAVESTPRQAGSWHWLSDTEAHYRPKEYWQAGSEVVVDLDINGVDAGGGIYGQESREVAFTVGEAHVYRIDAQRHTMEVFSEGRLLRTIPITTGKAGFTTRSGTKVVMEKYESKRMDSETVGIGGDEAYDIADVQWAMRLTSSGEFIHAAPWSVGSQGSANVSHGCTGLSTEQAAWLYSMTRRGDVVEYTGTDRAMTLDNGFGDWNLGWAEYRAGSALG</sequence>
<dbReference type="RefSeq" id="WP_193670440.1">
    <property type="nucleotide sequence ID" value="NZ_JACDTV010000014.1"/>
</dbReference>
<comment type="pathway">
    <text evidence="1 7">Cell wall biogenesis; peptidoglycan biosynthesis.</text>
</comment>
<protein>
    <submittedName>
        <fullName evidence="9">Lipoprotein-anchoring transpeptidase ErfK/SrfK</fullName>
    </submittedName>
</protein>
<accession>A0ABS2M6J1</accession>
<comment type="caution">
    <text evidence="9">The sequence shown here is derived from an EMBL/GenBank/DDBJ whole genome shotgun (WGS) entry which is preliminary data.</text>
</comment>
<dbReference type="Pfam" id="PF17964">
    <property type="entry name" value="Big_10"/>
    <property type="match status" value="1"/>
</dbReference>
<evidence type="ECO:0000256" key="7">
    <source>
        <dbReference type="PROSITE-ProRule" id="PRU01373"/>
    </source>
</evidence>
<evidence type="ECO:0000256" key="5">
    <source>
        <dbReference type="ARBA" id="ARBA00023315"/>
    </source>
</evidence>
<evidence type="ECO:0000256" key="1">
    <source>
        <dbReference type="ARBA" id="ARBA00004752"/>
    </source>
</evidence>
<dbReference type="Gene3D" id="2.60.40.3710">
    <property type="match status" value="1"/>
</dbReference>
<dbReference type="CDD" id="cd16913">
    <property type="entry name" value="YkuD_like"/>
    <property type="match status" value="1"/>
</dbReference>
<feature type="domain" description="L,D-TPase catalytic" evidence="8">
    <location>
        <begin position="130"/>
        <end position="254"/>
    </location>
</feature>
<dbReference type="InterPro" id="IPR041280">
    <property type="entry name" value="Big_10"/>
</dbReference>
<organism evidence="9 10">
    <name type="scientific">Nocardioides salarius</name>
    <dbReference type="NCBI Taxonomy" id="374513"/>
    <lineage>
        <taxon>Bacteria</taxon>
        <taxon>Bacillati</taxon>
        <taxon>Actinomycetota</taxon>
        <taxon>Actinomycetes</taxon>
        <taxon>Propionibacteriales</taxon>
        <taxon>Nocardioidaceae</taxon>
        <taxon>Nocardioides</taxon>
    </lineage>
</organism>
<keyword evidence="3 7" id="KW-0133">Cell shape</keyword>
<gene>
    <name evidence="9" type="ORF">JOE61_000610</name>
</gene>
<dbReference type="EMBL" id="JAFBBZ010000001">
    <property type="protein sequence ID" value="MBM7506796.1"/>
    <property type="molecule type" value="Genomic_DNA"/>
</dbReference>
<proteinExistence type="predicted"/>
<dbReference type="InterPro" id="IPR005490">
    <property type="entry name" value="LD_TPept_cat_dom"/>
</dbReference>
<keyword evidence="9" id="KW-0449">Lipoprotein</keyword>
<dbReference type="SUPFAM" id="SSF141523">
    <property type="entry name" value="L,D-transpeptidase catalytic domain-like"/>
    <property type="match status" value="1"/>
</dbReference>
<dbReference type="PANTHER" id="PTHR30582:SF2">
    <property type="entry name" value="L,D-TRANSPEPTIDASE YCIB-RELATED"/>
    <property type="match status" value="1"/>
</dbReference>
<dbReference type="Gene3D" id="2.40.440.10">
    <property type="entry name" value="L,D-transpeptidase catalytic domain-like"/>
    <property type="match status" value="1"/>
</dbReference>
<dbReference type="CDD" id="cd13432">
    <property type="entry name" value="LDT_IgD_like_2"/>
    <property type="match status" value="1"/>
</dbReference>